<reference evidence="5" key="1">
    <citation type="submission" date="2022-10" db="EMBL/GenBank/DDBJ databases">
        <title>Tapping the CABI collections for fungal endophytes: first genome assemblies for Collariella, Neodidymelliopsis, Ascochyta clinopodiicola, Didymella pomorum, Didymosphaeria variabile, Neocosmospora piperis and Neocucurbitaria cava.</title>
        <authorList>
            <person name="Hill R."/>
        </authorList>
    </citation>
    <scope>NUCLEOTIDE SEQUENCE</scope>
    <source>
        <strain evidence="5">IMI 355082</strain>
    </source>
</reference>
<feature type="compositionally biased region" description="Polar residues" evidence="4">
    <location>
        <begin position="347"/>
        <end position="363"/>
    </location>
</feature>
<dbReference type="OrthoDB" id="10690559at2759"/>
<feature type="compositionally biased region" description="Polar residues" evidence="4">
    <location>
        <begin position="69"/>
        <end position="81"/>
    </location>
</feature>
<evidence type="ECO:0000256" key="1">
    <source>
        <dbReference type="ARBA" id="ARBA00022723"/>
    </source>
</evidence>
<feature type="region of interest" description="Disordered" evidence="4">
    <location>
        <begin position="69"/>
        <end position="364"/>
    </location>
</feature>
<dbReference type="AlphaFoldDB" id="A0A9W8YXJ8"/>
<feature type="region of interest" description="Disordered" evidence="4">
    <location>
        <begin position="26"/>
        <end position="51"/>
    </location>
</feature>
<feature type="compositionally biased region" description="Polar residues" evidence="4">
    <location>
        <begin position="27"/>
        <end position="48"/>
    </location>
</feature>
<evidence type="ECO:0000256" key="4">
    <source>
        <dbReference type="SAM" id="MobiDB-lite"/>
    </source>
</evidence>
<proteinExistence type="predicted"/>
<dbReference type="Proteomes" id="UP001140453">
    <property type="component" value="Unassembled WGS sequence"/>
</dbReference>
<protein>
    <submittedName>
        <fullName evidence="5">Uncharacterized protein</fullName>
    </submittedName>
</protein>
<keyword evidence="2" id="KW-0863">Zinc-finger</keyword>
<dbReference type="SUPFAM" id="SSF57850">
    <property type="entry name" value="RING/U-box"/>
    <property type="match status" value="1"/>
</dbReference>
<accession>A0A9W8YXJ8</accession>
<keyword evidence="3" id="KW-0862">Zinc</keyword>
<evidence type="ECO:0000313" key="5">
    <source>
        <dbReference type="EMBL" id="KAJ4394457.1"/>
    </source>
</evidence>
<feature type="compositionally biased region" description="Low complexity" evidence="4">
    <location>
        <begin position="141"/>
        <end position="152"/>
    </location>
</feature>
<evidence type="ECO:0000256" key="2">
    <source>
        <dbReference type="ARBA" id="ARBA00022771"/>
    </source>
</evidence>
<evidence type="ECO:0000313" key="6">
    <source>
        <dbReference type="Proteomes" id="UP001140453"/>
    </source>
</evidence>
<gene>
    <name evidence="5" type="ORF">N0V93_003675</name>
</gene>
<dbReference type="Gene3D" id="3.30.60.90">
    <property type="match status" value="1"/>
</dbReference>
<evidence type="ECO:0000256" key="3">
    <source>
        <dbReference type="ARBA" id="ARBA00022833"/>
    </source>
</evidence>
<feature type="compositionally biased region" description="Basic residues" evidence="4">
    <location>
        <begin position="543"/>
        <end position="552"/>
    </location>
</feature>
<dbReference type="InterPro" id="IPR043145">
    <property type="entry name" value="Znf_ZZ_sf"/>
</dbReference>
<sequence>MFAIGRNFDPTSYATLLRSRRERKDATVSSLAESPASVSASTQSTSRQDPLRPVTYLANDLQASYASTRTTAPLSPRNTQHPDAPVHAIPNEPGNKANTKEVRQKRALPYPAASGMPQRARPSGNTGGQLTRYSRRESARSLRSASLKQRSLPNAFDSPIEIDHASSSAQGSLYGSQQLEDTNRRQPHSPLRARSEGRPMAPVQMWPLDEQSTPAAARVKDMDKSQRSCDAGMRLRRPDQRKSPPTGPHLEHHQDDEDRLPERVTAAHQSHRRKPDGDEILRRWPTLDSFHNRAGGLKSPNVERTPAGTQSPRGKLRAPTLCQDTYSNGVRNWPRPNTYELQDKRTSQAPGTAKSPRTTGSSHRNCDHCSKGLTLGTRYRCQECSVELCSNCHLNASLIHPGHVLVEAVNTEHTASSGNAPDFSTAEESQIDRCLYCERKLPRERYDCEDCFDVVLICMDCGIRHDPEHVLRLVIRPAVPSGDDAPCSQNEPHNELRGDESGLEDENSDVGNPETGPNSYEHSEGDSDAGSSSKAGAPSTLNRSRRTQRSSKRAATSLLPAARDRRIQRAQQHHTRGSTSSAVSYDAARDTITFSRGSLVRFIIKAAVGIAEQAMGAQGASRHPAVQGPLHVEDDAEEADNVQADLLDFAPDFPADFDLDEEFALHSQRSSPKRSRRAGTGRNTRALWLPEDRRLLSKLKKRGWTDARIGKRLNRSEGAIAQQWRKQK</sequence>
<feature type="region of interest" description="Disordered" evidence="4">
    <location>
        <begin position="481"/>
        <end position="584"/>
    </location>
</feature>
<dbReference type="GO" id="GO:0008270">
    <property type="term" value="F:zinc ion binding"/>
    <property type="evidence" value="ECO:0007669"/>
    <property type="project" value="UniProtKB-KW"/>
</dbReference>
<feature type="compositionally biased region" description="Basic and acidic residues" evidence="4">
    <location>
        <begin position="218"/>
        <end position="227"/>
    </location>
</feature>
<name>A0A9W8YXJ8_9PEZI</name>
<organism evidence="5 6">
    <name type="scientific">Gnomoniopsis smithogilvyi</name>
    <dbReference type="NCBI Taxonomy" id="1191159"/>
    <lineage>
        <taxon>Eukaryota</taxon>
        <taxon>Fungi</taxon>
        <taxon>Dikarya</taxon>
        <taxon>Ascomycota</taxon>
        <taxon>Pezizomycotina</taxon>
        <taxon>Sordariomycetes</taxon>
        <taxon>Sordariomycetidae</taxon>
        <taxon>Diaporthales</taxon>
        <taxon>Gnomoniaceae</taxon>
        <taxon>Gnomoniopsis</taxon>
    </lineage>
</organism>
<feature type="compositionally biased region" description="Basic and acidic residues" evidence="4">
    <location>
        <begin position="249"/>
        <end position="262"/>
    </location>
</feature>
<keyword evidence="1" id="KW-0479">Metal-binding</keyword>
<feature type="compositionally biased region" description="Polar residues" evidence="4">
    <location>
        <begin position="165"/>
        <end position="180"/>
    </location>
</feature>
<dbReference type="EMBL" id="JAPEVB010000002">
    <property type="protein sequence ID" value="KAJ4394457.1"/>
    <property type="molecule type" value="Genomic_DNA"/>
</dbReference>
<keyword evidence="6" id="KW-1185">Reference proteome</keyword>
<feature type="compositionally biased region" description="Low complexity" evidence="4">
    <location>
        <begin position="528"/>
        <end position="539"/>
    </location>
</feature>
<comment type="caution">
    <text evidence="5">The sequence shown here is derived from an EMBL/GenBank/DDBJ whole genome shotgun (WGS) entry which is preliminary data.</text>
</comment>